<keyword evidence="2" id="KW-1185">Reference proteome</keyword>
<dbReference type="EMBL" id="NTFS01000013">
    <property type="protein sequence ID" value="PAX60343.1"/>
    <property type="molecule type" value="Genomic_DNA"/>
</dbReference>
<dbReference type="RefSeq" id="WP_095720129.1">
    <property type="nucleotide sequence ID" value="NZ_NTFS01000013.1"/>
</dbReference>
<dbReference type="AlphaFoldDB" id="A0A2A2TPH3"/>
<organism evidence="1 2">
    <name type="scientific">Brunnivagina elsteri CCALA 953</name>
    <dbReference type="NCBI Taxonomy" id="987040"/>
    <lineage>
        <taxon>Bacteria</taxon>
        <taxon>Bacillati</taxon>
        <taxon>Cyanobacteriota</taxon>
        <taxon>Cyanophyceae</taxon>
        <taxon>Nostocales</taxon>
        <taxon>Calotrichaceae</taxon>
        <taxon>Brunnivagina</taxon>
    </lineage>
</organism>
<sequence>MACHKIRLFLAGFAVLWERVTLLNTKSKKAREFRKEVEIISTTSFYDSSLALMTPGWNKPG</sequence>
<comment type="caution">
    <text evidence="1">The sequence shown here is derived from an EMBL/GenBank/DDBJ whole genome shotgun (WGS) entry which is preliminary data.</text>
</comment>
<evidence type="ECO:0000313" key="1">
    <source>
        <dbReference type="EMBL" id="PAX60343.1"/>
    </source>
</evidence>
<proteinExistence type="predicted"/>
<name>A0A2A2TPH3_9CYAN</name>
<protein>
    <submittedName>
        <fullName evidence="1">Uncharacterized protein</fullName>
    </submittedName>
</protein>
<reference evidence="1 2" key="1">
    <citation type="submission" date="2017-08" db="EMBL/GenBank/DDBJ databases">
        <title>Draft genome sequence of filamentous cyanobacterium Calothrix elsteri CCALA 953.</title>
        <authorList>
            <person name="Gagunashvili A.N."/>
            <person name="Elster J."/>
            <person name="Andresson O.S."/>
        </authorList>
    </citation>
    <scope>NUCLEOTIDE SEQUENCE [LARGE SCALE GENOMIC DNA]</scope>
    <source>
        <strain evidence="1 2">CCALA 953</strain>
    </source>
</reference>
<dbReference type="Proteomes" id="UP000218238">
    <property type="component" value="Unassembled WGS sequence"/>
</dbReference>
<accession>A0A2A2TPH3</accession>
<evidence type="ECO:0000313" key="2">
    <source>
        <dbReference type="Proteomes" id="UP000218238"/>
    </source>
</evidence>
<gene>
    <name evidence="1" type="ORF">CK510_02200</name>
</gene>